<dbReference type="EMBL" id="NBII01000009">
    <property type="protein sequence ID" value="PAV15849.1"/>
    <property type="molecule type" value="Genomic_DNA"/>
</dbReference>
<organism evidence="2 3">
    <name type="scientific">Pyrrhoderma noxium</name>
    <dbReference type="NCBI Taxonomy" id="2282107"/>
    <lineage>
        <taxon>Eukaryota</taxon>
        <taxon>Fungi</taxon>
        <taxon>Dikarya</taxon>
        <taxon>Basidiomycota</taxon>
        <taxon>Agaricomycotina</taxon>
        <taxon>Agaricomycetes</taxon>
        <taxon>Hymenochaetales</taxon>
        <taxon>Hymenochaetaceae</taxon>
        <taxon>Pyrrhoderma</taxon>
    </lineage>
</organism>
<gene>
    <name evidence="2" type="ORF">PNOK_0870700</name>
</gene>
<sequence>MQDGDSSLEAIPSEEGLELDEQNRENLSPTKQPPPHDVQESQIPPGGGFTYEINEASTASQEGLFSYPSTYEEQTTLSDLTNTERKGSSGPIDLYNTPYSSLNNENYFEPAYLSHPYAEQTNSSYLLSQDSEFVQQWV</sequence>
<evidence type="ECO:0000313" key="2">
    <source>
        <dbReference type="EMBL" id="PAV15849.1"/>
    </source>
</evidence>
<feature type="region of interest" description="Disordered" evidence="1">
    <location>
        <begin position="1"/>
        <end position="98"/>
    </location>
</feature>
<accession>A0A286U8J6</accession>
<dbReference type="AlphaFoldDB" id="A0A286U8J6"/>
<comment type="caution">
    <text evidence="2">The sequence shown here is derived from an EMBL/GenBank/DDBJ whole genome shotgun (WGS) entry which is preliminary data.</text>
</comment>
<dbReference type="InParanoid" id="A0A286U8J6"/>
<evidence type="ECO:0000256" key="1">
    <source>
        <dbReference type="SAM" id="MobiDB-lite"/>
    </source>
</evidence>
<evidence type="ECO:0000313" key="3">
    <source>
        <dbReference type="Proteomes" id="UP000217199"/>
    </source>
</evidence>
<feature type="compositionally biased region" description="Polar residues" evidence="1">
    <location>
        <begin position="55"/>
        <end position="81"/>
    </location>
</feature>
<reference evidence="2 3" key="1">
    <citation type="journal article" date="2017" name="Mol. Ecol.">
        <title>Comparative and population genomic landscape of Phellinus noxius: A hypervariable fungus causing root rot in trees.</title>
        <authorList>
            <person name="Chung C.L."/>
            <person name="Lee T.J."/>
            <person name="Akiba M."/>
            <person name="Lee H.H."/>
            <person name="Kuo T.H."/>
            <person name="Liu D."/>
            <person name="Ke H.M."/>
            <person name="Yokoi T."/>
            <person name="Roa M.B."/>
            <person name="Lu M.J."/>
            <person name="Chang Y.Y."/>
            <person name="Ann P.J."/>
            <person name="Tsai J.N."/>
            <person name="Chen C.Y."/>
            <person name="Tzean S.S."/>
            <person name="Ota Y."/>
            <person name="Hattori T."/>
            <person name="Sahashi N."/>
            <person name="Liou R.F."/>
            <person name="Kikuchi T."/>
            <person name="Tsai I.J."/>
        </authorList>
    </citation>
    <scope>NUCLEOTIDE SEQUENCE [LARGE SCALE GENOMIC DNA]</scope>
    <source>
        <strain evidence="2 3">FFPRI411160</strain>
    </source>
</reference>
<name>A0A286U8J6_9AGAM</name>
<dbReference type="Proteomes" id="UP000217199">
    <property type="component" value="Unassembled WGS sequence"/>
</dbReference>
<proteinExistence type="predicted"/>
<keyword evidence="3" id="KW-1185">Reference proteome</keyword>
<protein>
    <submittedName>
        <fullName evidence="2">Uncharacterized protein</fullName>
    </submittedName>
</protein>